<proteinExistence type="predicted"/>
<evidence type="ECO:0000313" key="1">
    <source>
        <dbReference type="EMBL" id="KAI3704670.1"/>
    </source>
</evidence>
<name>A0ACB9A4Y5_9ASTR</name>
<dbReference type="Proteomes" id="UP001056120">
    <property type="component" value="Linkage Group LG25"/>
</dbReference>
<comment type="caution">
    <text evidence="1">The sequence shown here is derived from an EMBL/GenBank/DDBJ whole genome shotgun (WGS) entry which is preliminary data.</text>
</comment>
<reference evidence="1 2" key="2">
    <citation type="journal article" date="2022" name="Mol. Ecol. Resour.">
        <title>The genomes of chicory, endive, great burdock and yacon provide insights into Asteraceae paleo-polyploidization history and plant inulin production.</title>
        <authorList>
            <person name="Fan W."/>
            <person name="Wang S."/>
            <person name="Wang H."/>
            <person name="Wang A."/>
            <person name="Jiang F."/>
            <person name="Liu H."/>
            <person name="Zhao H."/>
            <person name="Xu D."/>
            <person name="Zhang Y."/>
        </authorList>
    </citation>
    <scope>NUCLEOTIDE SEQUENCE [LARGE SCALE GENOMIC DNA]</scope>
    <source>
        <strain evidence="2">cv. Yunnan</strain>
        <tissue evidence="1">Leaves</tissue>
    </source>
</reference>
<dbReference type="EMBL" id="CM042042">
    <property type="protein sequence ID" value="KAI3704670.1"/>
    <property type="molecule type" value="Genomic_DNA"/>
</dbReference>
<evidence type="ECO:0000313" key="2">
    <source>
        <dbReference type="Proteomes" id="UP001056120"/>
    </source>
</evidence>
<keyword evidence="2" id="KW-1185">Reference proteome</keyword>
<accession>A0ACB9A4Y5</accession>
<protein>
    <submittedName>
        <fullName evidence="1">Uncharacterized protein</fullName>
    </submittedName>
</protein>
<sequence>MIYEEVSTRLYTLSPPPQILNQKSTLLRPDYTGCRASLTSLYPPPSQITVAVHRLHHRRLFAEQRLRVFVDLIFAEESGTLG</sequence>
<reference evidence="2" key="1">
    <citation type="journal article" date="2022" name="Mol. Ecol. Resour.">
        <title>The genomes of chicory, endive, great burdock and yacon provide insights into Asteraceae palaeo-polyploidization history and plant inulin production.</title>
        <authorList>
            <person name="Fan W."/>
            <person name="Wang S."/>
            <person name="Wang H."/>
            <person name="Wang A."/>
            <person name="Jiang F."/>
            <person name="Liu H."/>
            <person name="Zhao H."/>
            <person name="Xu D."/>
            <person name="Zhang Y."/>
        </authorList>
    </citation>
    <scope>NUCLEOTIDE SEQUENCE [LARGE SCALE GENOMIC DNA]</scope>
    <source>
        <strain evidence="2">cv. Yunnan</strain>
    </source>
</reference>
<gene>
    <name evidence="1" type="ORF">L1987_74897</name>
</gene>
<organism evidence="1 2">
    <name type="scientific">Smallanthus sonchifolius</name>
    <dbReference type="NCBI Taxonomy" id="185202"/>
    <lineage>
        <taxon>Eukaryota</taxon>
        <taxon>Viridiplantae</taxon>
        <taxon>Streptophyta</taxon>
        <taxon>Embryophyta</taxon>
        <taxon>Tracheophyta</taxon>
        <taxon>Spermatophyta</taxon>
        <taxon>Magnoliopsida</taxon>
        <taxon>eudicotyledons</taxon>
        <taxon>Gunneridae</taxon>
        <taxon>Pentapetalae</taxon>
        <taxon>asterids</taxon>
        <taxon>campanulids</taxon>
        <taxon>Asterales</taxon>
        <taxon>Asteraceae</taxon>
        <taxon>Asteroideae</taxon>
        <taxon>Heliantheae alliance</taxon>
        <taxon>Millerieae</taxon>
        <taxon>Smallanthus</taxon>
    </lineage>
</organism>